<evidence type="ECO:0000256" key="2">
    <source>
        <dbReference type="ARBA" id="ARBA00011900"/>
    </source>
</evidence>
<sequence>MQDVLEQLTTLLSQEKKFVATDGQLLKSSILTATKQLEPHLLTLLLSQPTIKAYFFQKVYDIWVFDTIKFQQYINNELFYKDNEIETAFKPREKLIIPTNHPTTKIVFKGFKKYAISGSYIPDILSAKDNFIIRGNNITVLRSLQTMYRNRIKLIYIDPPYNTGSDVFLYNDTFNSSTWLTFMKNRLLIAWQLLASDGSIFIQVDDTEFAYLKVLCDEIFGRDNFKEHIVLKSSTESGVNAINVKRGERLFKVKEHILFYAKSPSFRFKPFYVKASFNTHYKYEVKQTNNSLTIEDINKTITEKYLQGKKKKTLTDIELHSIKLAVETYALQHATNIYSLERNIKKAGKKFKAFAAANKAKGIVEIFETTNKQIALVYDGGMLIPLQERLVIENGKTYFGVLASDLWVDISTTTASEGGVSFNNGKKPEKLLKRIIEMATEPGDIVLDYYLGSGTTAAVAHKLNRRYIGIEQLNYGDNDSLVRLQNVIHGDDTGISKTINWQGGGSFIYCELQQTNQLWAEQIAKVTTKKRTTALIKQLISNPTIFADANELAQKQTQQTFLNLDLALQKKILLQLLESDDSIYTLSGAIQLSPQELKLNQQFYDMLP</sequence>
<dbReference type="Pfam" id="PF01555">
    <property type="entry name" value="N6_N4_Mtase"/>
    <property type="match status" value="1"/>
</dbReference>
<dbReference type="Proteomes" id="UP001595906">
    <property type="component" value="Unassembled WGS sequence"/>
</dbReference>
<keyword evidence="4" id="KW-0808">Transferase</keyword>
<accession>A0ABV8PTA6</accession>
<dbReference type="PIRSF" id="PIRSF015855">
    <property type="entry name" value="TypeIII_Mtase_mKpnI"/>
    <property type="match status" value="1"/>
</dbReference>
<dbReference type="InterPro" id="IPR002052">
    <property type="entry name" value="DNA_methylase_N6_adenine_CS"/>
</dbReference>
<evidence type="ECO:0000259" key="8">
    <source>
        <dbReference type="Pfam" id="PF12564"/>
    </source>
</evidence>
<dbReference type="InterPro" id="IPR022221">
    <property type="entry name" value="TypeIII_RM_meth"/>
</dbReference>
<dbReference type="Gene3D" id="3.40.50.150">
    <property type="entry name" value="Vaccinia Virus protein VP39"/>
    <property type="match status" value="1"/>
</dbReference>
<evidence type="ECO:0000259" key="7">
    <source>
        <dbReference type="Pfam" id="PF01555"/>
    </source>
</evidence>
<evidence type="ECO:0000256" key="3">
    <source>
        <dbReference type="ARBA" id="ARBA00022603"/>
    </source>
</evidence>
<feature type="domain" description="DNA methylase N-4/N-6" evidence="7">
    <location>
        <begin position="152"/>
        <end position="472"/>
    </location>
</feature>
<protein>
    <recommendedName>
        <fullName evidence="2">site-specific DNA-methyltransferase (adenine-specific)</fullName>
        <ecNumber evidence="2">2.1.1.72</ecNumber>
    </recommendedName>
</protein>
<reference evidence="10" key="1">
    <citation type="journal article" date="2019" name="Int. J. Syst. Evol. Microbiol.">
        <title>The Global Catalogue of Microorganisms (GCM) 10K type strain sequencing project: providing services to taxonomists for standard genome sequencing and annotation.</title>
        <authorList>
            <consortium name="The Broad Institute Genomics Platform"/>
            <consortium name="The Broad Institute Genome Sequencing Center for Infectious Disease"/>
            <person name="Wu L."/>
            <person name="Ma J."/>
        </authorList>
    </citation>
    <scope>NUCLEOTIDE SEQUENCE [LARGE SCALE GENOMIC DNA]</scope>
    <source>
        <strain evidence="10">CECT 8010</strain>
    </source>
</reference>
<dbReference type="PROSITE" id="PS00092">
    <property type="entry name" value="N6_MTASE"/>
    <property type="match status" value="1"/>
</dbReference>
<evidence type="ECO:0000313" key="10">
    <source>
        <dbReference type="Proteomes" id="UP001595906"/>
    </source>
</evidence>
<dbReference type="EMBL" id="JBHSDC010000002">
    <property type="protein sequence ID" value="MFC4230480.1"/>
    <property type="molecule type" value="Genomic_DNA"/>
</dbReference>
<dbReference type="InterPro" id="IPR002295">
    <property type="entry name" value="N4/N6-MTase_EcoPI_Mod-like"/>
</dbReference>
<dbReference type="GO" id="GO:0032259">
    <property type="term" value="P:methylation"/>
    <property type="evidence" value="ECO:0007669"/>
    <property type="project" value="UniProtKB-KW"/>
</dbReference>
<keyword evidence="10" id="KW-1185">Reference proteome</keyword>
<comment type="caution">
    <text evidence="9">The sequence shown here is derived from an EMBL/GenBank/DDBJ whole genome shotgun (WGS) entry which is preliminary data.</text>
</comment>
<dbReference type="EC" id="2.1.1.72" evidence="2"/>
<evidence type="ECO:0000313" key="9">
    <source>
        <dbReference type="EMBL" id="MFC4230480.1"/>
    </source>
</evidence>
<dbReference type="InterPro" id="IPR029063">
    <property type="entry name" value="SAM-dependent_MTases_sf"/>
</dbReference>
<dbReference type="SUPFAM" id="SSF53335">
    <property type="entry name" value="S-adenosyl-L-methionine-dependent methyltransferases"/>
    <property type="match status" value="1"/>
</dbReference>
<feature type="domain" description="Type III restriction/modification enzyme methylation subunit" evidence="8">
    <location>
        <begin position="38"/>
        <end position="82"/>
    </location>
</feature>
<evidence type="ECO:0000256" key="6">
    <source>
        <dbReference type="ARBA" id="ARBA00047942"/>
    </source>
</evidence>
<evidence type="ECO:0000256" key="4">
    <source>
        <dbReference type="ARBA" id="ARBA00022679"/>
    </source>
</evidence>
<dbReference type="GO" id="GO:0008168">
    <property type="term" value="F:methyltransferase activity"/>
    <property type="evidence" value="ECO:0007669"/>
    <property type="project" value="UniProtKB-KW"/>
</dbReference>
<keyword evidence="3 9" id="KW-0489">Methyltransferase</keyword>
<comment type="catalytic activity">
    <reaction evidence="6">
        <text>a 2'-deoxyadenosine in DNA + S-adenosyl-L-methionine = an N(6)-methyl-2'-deoxyadenosine in DNA + S-adenosyl-L-homocysteine + H(+)</text>
        <dbReference type="Rhea" id="RHEA:15197"/>
        <dbReference type="Rhea" id="RHEA-COMP:12418"/>
        <dbReference type="Rhea" id="RHEA-COMP:12419"/>
        <dbReference type="ChEBI" id="CHEBI:15378"/>
        <dbReference type="ChEBI" id="CHEBI:57856"/>
        <dbReference type="ChEBI" id="CHEBI:59789"/>
        <dbReference type="ChEBI" id="CHEBI:90615"/>
        <dbReference type="ChEBI" id="CHEBI:90616"/>
        <dbReference type="EC" id="2.1.1.72"/>
    </reaction>
</comment>
<dbReference type="PRINTS" id="PR00506">
    <property type="entry name" value="D21N6MTFRASE"/>
</dbReference>
<evidence type="ECO:0000256" key="1">
    <source>
        <dbReference type="ARBA" id="ARBA00006594"/>
    </source>
</evidence>
<keyword evidence="5" id="KW-0949">S-adenosyl-L-methionine</keyword>
<comment type="similarity">
    <text evidence="1">Belongs to the N(4)/N(6)-methyltransferase family.</text>
</comment>
<organism evidence="9 10">
    <name type="scientific">Parasediminibacterium paludis</name>
    <dbReference type="NCBI Taxonomy" id="908966"/>
    <lineage>
        <taxon>Bacteria</taxon>
        <taxon>Pseudomonadati</taxon>
        <taxon>Bacteroidota</taxon>
        <taxon>Chitinophagia</taxon>
        <taxon>Chitinophagales</taxon>
        <taxon>Chitinophagaceae</taxon>
        <taxon>Parasediminibacterium</taxon>
    </lineage>
</organism>
<proteinExistence type="inferred from homology"/>
<dbReference type="Pfam" id="PF12564">
    <property type="entry name" value="TypeIII_RM_meth"/>
    <property type="match status" value="1"/>
</dbReference>
<dbReference type="InterPro" id="IPR002941">
    <property type="entry name" value="DNA_methylase_N4/N6"/>
</dbReference>
<dbReference type="RefSeq" id="WP_379011659.1">
    <property type="nucleotide sequence ID" value="NZ_JBHSDC010000002.1"/>
</dbReference>
<name>A0ABV8PTA6_9BACT</name>
<evidence type="ECO:0000256" key="5">
    <source>
        <dbReference type="ARBA" id="ARBA00022691"/>
    </source>
</evidence>
<gene>
    <name evidence="9" type="ORF">ACFOW1_01160</name>
</gene>